<dbReference type="InterPro" id="IPR036874">
    <property type="entry name" value="Carbonic_anhydrase_sf"/>
</dbReference>
<evidence type="ECO:0000256" key="4">
    <source>
        <dbReference type="ARBA" id="ARBA00023239"/>
    </source>
</evidence>
<dbReference type="InterPro" id="IPR001765">
    <property type="entry name" value="Carbonic_anhydrase"/>
</dbReference>
<dbReference type="PROSITE" id="PS00704">
    <property type="entry name" value="PROK_CO2_ANHYDRASE_1"/>
    <property type="match status" value="1"/>
</dbReference>
<organism evidence="7 8">
    <name type="scientific">Pseudomonas fontis</name>
    <dbReference type="NCBI Taxonomy" id="2942633"/>
    <lineage>
        <taxon>Bacteria</taxon>
        <taxon>Pseudomonadati</taxon>
        <taxon>Pseudomonadota</taxon>
        <taxon>Gammaproteobacteria</taxon>
        <taxon>Pseudomonadales</taxon>
        <taxon>Pseudomonadaceae</taxon>
        <taxon>Pseudomonas</taxon>
    </lineage>
</organism>
<dbReference type="PROSITE" id="PS00705">
    <property type="entry name" value="PROK_CO2_ANHYDRASE_2"/>
    <property type="match status" value="1"/>
</dbReference>
<keyword evidence="8" id="KW-1185">Reference proteome</keyword>
<gene>
    <name evidence="7" type="ORF">M5G11_23260</name>
</gene>
<dbReference type="PROSITE" id="PS51318">
    <property type="entry name" value="TAT"/>
    <property type="match status" value="1"/>
</dbReference>
<comment type="catalytic activity">
    <reaction evidence="5 6">
        <text>hydrogencarbonate + H(+) = CO2 + H2O</text>
        <dbReference type="Rhea" id="RHEA:10748"/>
        <dbReference type="ChEBI" id="CHEBI:15377"/>
        <dbReference type="ChEBI" id="CHEBI:15378"/>
        <dbReference type="ChEBI" id="CHEBI:16526"/>
        <dbReference type="ChEBI" id="CHEBI:17544"/>
        <dbReference type="EC" id="4.2.1.1"/>
    </reaction>
</comment>
<dbReference type="EC" id="4.2.1.1" evidence="2 6"/>
<dbReference type="PANTHER" id="PTHR11002">
    <property type="entry name" value="CARBONIC ANHYDRASE"/>
    <property type="match status" value="1"/>
</dbReference>
<reference evidence="7 8" key="1">
    <citation type="submission" date="2022-05" db="EMBL/GenBank/DDBJ databases">
        <title>Novel Pseudomonas spp. Isolated from a Rainbow Trout Aquaculture Facility.</title>
        <authorList>
            <person name="Testerman T."/>
            <person name="Graf J."/>
        </authorList>
    </citation>
    <scope>NUCLEOTIDE SEQUENCE [LARGE SCALE GENOMIC DNA]</scope>
    <source>
        <strain evidence="7 8">ID681</strain>
    </source>
</reference>
<dbReference type="EMBL" id="JAMDGY010000092">
    <property type="protein sequence ID" value="MDD0993449.1"/>
    <property type="molecule type" value="Genomic_DNA"/>
</dbReference>
<evidence type="ECO:0000256" key="1">
    <source>
        <dbReference type="ARBA" id="ARBA00006217"/>
    </source>
</evidence>
<evidence type="ECO:0000256" key="6">
    <source>
        <dbReference type="RuleBase" id="RU003956"/>
    </source>
</evidence>
<dbReference type="SUPFAM" id="SSF53056">
    <property type="entry name" value="beta-carbonic anhydrase, cab"/>
    <property type="match status" value="1"/>
</dbReference>
<accession>A0ABT5NZ22</accession>
<proteinExistence type="inferred from homology"/>
<keyword evidence="4 6" id="KW-0456">Lyase</keyword>
<sequence>MCELKTEVTEVVPLSRRMFMCGTGVAAAALAVGGMLTSNLAVGAEVKVPPKPENILSPDQALKRLMEGNARYASGVMRRHDFASEQEQLIDGQNPYAAVLSCADSRVAPEYAFDTARGDLFVARVAGNLVNDDMLGSLEYAVAVLKVPMILVLGHDKCGAVGAAVDIATKGAVFPGKIQSLAAAMLPAVNKVKGSAVNLLDAAIVQNVRDGMSHLREQSAIIEHAEKTAKLKIVGGVYRLATGRVELLGLTG</sequence>
<evidence type="ECO:0000313" key="8">
    <source>
        <dbReference type="Proteomes" id="UP001148203"/>
    </source>
</evidence>
<dbReference type="Proteomes" id="UP001148203">
    <property type="component" value="Unassembled WGS sequence"/>
</dbReference>
<dbReference type="CDD" id="cd03378">
    <property type="entry name" value="beta_CA_cladeC"/>
    <property type="match status" value="1"/>
</dbReference>
<dbReference type="Gene3D" id="3.40.1050.10">
    <property type="entry name" value="Carbonic anhydrase"/>
    <property type="match status" value="1"/>
</dbReference>
<comment type="caution">
    <text evidence="7">The sequence shown here is derived from an EMBL/GenBank/DDBJ whole genome shotgun (WGS) entry which is preliminary data.</text>
</comment>
<name>A0ABT5NZ22_9PSED</name>
<evidence type="ECO:0000313" key="7">
    <source>
        <dbReference type="EMBL" id="MDD0993449.1"/>
    </source>
</evidence>
<dbReference type="RefSeq" id="WP_273913999.1">
    <property type="nucleotide sequence ID" value="NZ_JAMDGX010000126.1"/>
</dbReference>
<dbReference type="PANTHER" id="PTHR11002:SF79">
    <property type="entry name" value="CARBONIC ANHYDRASE 2"/>
    <property type="match status" value="1"/>
</dbReference>
<evidence type="ECO:0000256" key="3">
    <source>
        <dbReference type="ARBA" id="ARBA00022833"/>
    </source>
</evidence>
<evidence type="ECO:0000256" key="2">
    <source>
        <dbReference type="ARBA" id="ARBA00012925"/>
    </source>
</evidence>
<dbReference type="InterPro" id="IPR015892">
    <property type="entry name" value="Carbonic_anhydrase_CS"/>
</dbReference>
<dbReference type="SMART" id="SM00947">
    <property type="entry name" value="Pro_CA"/>
    <property type="match status" value="1"/>
</dbReference>
<dbReference type="Pfam" id="PF00484">
    <property type="entry name" value="Pro_CA"/>
    <property type="match status" value="1"/>
</dbReference>
<dbReference type="InterPro" id="IPR006311">
    <property type="entry name" value="TAT_signal"/>
</dbReference>
<comment type="function">
    <text evidence="6">Reversible hydration of carbon dioxide.</text>
</comment>
<comment type="similarity">
    <text evidence="1 6">Belongs to the beta-class carbonic anhydrase family.</text>
</comment>
<evidence type="ECO:0000256" key="5">
    <source>
        <dbReference type="ARBA" id="ARBA00048348"/>
    </source>
</evidence>
<keyword evidence="3 6" id="KW-0862">Zinc</keyword>
<protein>
    <recommendedName>
        <fullName evidence="2 6">Carbonic anhydrase</fullName>
        <ecNumber evidence="2 6">4.2.1.1</ecNumber>
    </recommendedName>
    <alternativeName>
        <fullName evidence="6">Carbonate dehydratase</fullName>
    </alternativeName>
</protein>